<dbReference type="EMBL" id="DRXS01000149">
    <property type="protein sequence ID" value="HHR40725.1"/>
    <property type="molecule type" value="Genomic_DNA"/>
</dbReference>
<protein>
    <submittedName>
        <fullName evidence="4">Hydantoinase/oxoprolinase family protein</fullName>
    </submittedName>
</protein>
<dbReference type="InterPro" id="IPR002821">
    <property type="entry name" value="Hydantoinase_A"/>
</dbReference>
<evidence type="ECO:0000259" key="3">
    <source>
        <dbReference type="Pfam" id="PF19278"/>
    </source>
</evidence>
<dbReference type="PANTHER" id="PTHR11365">
    <property type="entry name" value="5-OXOPROLINASE RELATED"/>
    <property type="match status" value="1"/>
</dbReference>
<evidence type="ECO:0000259" key="2">
    <source>
        <dbReference type="Pfam" id="PF05378"/>
    </source>
</evidence>
<feature type="domain" description="Hydantoinase/oxoprolinase N-terminal" evidence="2">
    <location>
        <begin position="2"/>
        <end position="181"/>
    </location>
</feature>
<dbReference type="Pfam" id="PF05378">
    <property type="entry name" value="Hydant_A_N"/>
    <property type="match status" value="1"/>
</dbReference>
<sequence length="679" mass="74081">MKVAVDVGGTFTDLVAVNLETGELFKVKVHSTPRAPEKGFLEAVKTLLKQVDDPSVELVVHVNTVGTNLFRGQLGLRLPKTALVTTKGFRDVLEIGRQNRPELYNIFYRRPDPVVPRERRFEVLERVDSDGVVLTPVDENELAKVADVMREIGVESLAVCFLNSYVNPVNEQKAKQFLTKILPAPVFASHEVDPEHREYERFSTTVVNAALAPVVARYLSAVTEGLREIGVYSPVHIMSSSGGLVDVEEAVSRPVACIESGPAAGVIGAARMAEMTGFRKVISFDMGGTTAKAGVVVDGLPATVPEIEVGGRVHMGRVVKGSGYPVRFPSIDLAEVSAGGGTIITVDSSGSLMVGPLSAGADPGPACYGLGGTMPTVTDTNLLLGRVEHLLGGAMKLDQTLAEKAMKKVAEQLRVSVLDCAWYSLVLVNLQMARAIHIVTLERGLDPSEFVLFAFGGAGPMHAAELAEEIGVSTVVVPPSPGLFSSLGLLMTDMRYSYVKGFVKLLEPGDEHLIEEKFRELETTAYNSLRNKIDIKQFRVIRRIDMRYYGQGYEIEVEVSKPFSLRKAVEKFEMLHSSIYGYGHAGEKIEATAVRVALIIPSGHTKLKSAVSRRSVEKRVRKVFFRDGFHETVVLRRELLGSGFEAEGPLIVEEYDSTTVVPPEWRLSVDETGCMVLRK</sequence>
<dbReference type="InterPro" id="IPR008040">
    <property type="entry name" value="Hydant_A_N"/>
</dbReference>
<organism evidence="4">
    <name type="scientific">Caldiarchaeum subterraneum</name>
    <dbReference type="NCBI Taxonomy" id="311458"/>
    <lineage>
        <taxon>Archaea</taxon>
        <taxon>Nitrososphaerota</taxon>
        <taxon>Candidatus Caldarchaeales</taxon>
        <taxon>Candidatus Caldarchaeaceae</taxon>
        <taxon>Candidatus Caldarchaeum</taxon>
    </lineage>
</organism>
<dbReference type="InterPro" id="IPR043129">
    <property type="entry name" value="ATPase_NBD"/>
</dbReference>
<reference evidence="4" key="1">
    <citation type="journal article" date="2020" name="mSystems">
        <title>Genome- and Community-Level Interaction Insights into Carbon Utilization and Element Cycling Functions of Hydrothermarchaeota in Hydrothermal Sediment.</title>
        <authorList>
            <person name="Zhou Z."/>
            <person name="Liu Y."/>
            <person name="Xu W."/>
            <person name="Pan J."/>
            <person name="Luo Z.H."/>
            <person name="Li M."/>
        </authorList>
    </citation>
    <scope>NUCLEOTIDE SEQUENCE [LARGE SCALE GENOMIC DNA]</scope>
    <source>
        <strain evidence="4">SpSt-1084</strain>
    </source>
</reference>
<dbReference type="SUPFAM" id="SSF53067">
    <property type="entry name" value="Actin-like ATPase domain"/>
    <property type="match status" value="1"/>
</dbReference>
<gene>
    <name evidence="4" type="ORF">ENM42_02730</name>
</gene>
<dbReference type="PANTHER" id="PTHR11365:SF23">
    <property type="entry name" value="HYPOTHETICAL 5-OXOPROLINASE (EUROFUNG)-RELATED"/>
    <property type="match status" value="1"/>
</dbReference>
<dbReference type="InterPro" id="IPR049517">
    <property type="entry name" value="ACX-like_C"/>
</dbReference>
<feature type="domain" description="Hydantoinase A/oxoprolinase" evidence="1">
    <location>
        <begin position="201"/>
        <end position="496"/>
    </location>
</feature>
<comment type="caution">
    <text evidence="4">The sequence shown here is derived from an EMBL/GenBank/DDBJ whole genome shotgun (WGS) entry which is preliminary data.</text>
</comment>
<accession>A0A7C5YAT6</accession>
<dbReference type="Pfam" id="PF19278">
    <property type="entry name" value="Hydant_A_C"/>
    <property type="match status" value="1"/>
</dbReference>
<dbReference type="InterPro" id="IPR045079">
    <property type="entry name" value="Oxoprolinase-like"/>
</dbReference>
<dbReference type="GO" id="GO:0017168">
    <property type="term" value="F:5-oxoprolinase (ATP-hydrolyzing) activity"/>
    <property type="evidence" value="ECO:0007669"/>
    <property type="project" value="TreeGrafter"/>
</dbReference>
<evidence type="ECO:0000313" key="4">
    <source>
        <dbReference type="EMBL" id="HHR40725.1"/>
    </source>
</evidence>
<feature type="domain" description="Acetophenone carboxylase-like C-terminal" evidence="3">
    <location>
        <begin position="514"/>
        <end position="675"/>
    </location>
</feature>
<dbReference type="Pfam" id="PF01968">
    <property type="entry name" value="Hydantoinase_A"/>
    <property type="match status" value="1"/>
</dbReference>
<dbReference type="GO" id="GO:0005829">
    <property type="term" value="C:cytosol"/>
    <property type="evidence" value="ECO:0007669"/>
    <property type="project" value="TreeGrafter"/>
</dbReference>
<evidence type="ECO:0000259" key="1">
    <source>
        <dbReference type="Pfam" id="PF01968"/>
    </source>
</evidence>
<proteinExistence type="predicted"/>
<dbReference type="GO" id="GO:0006749">
    <property type="term" value="P:glutathione metabolic process"/>
    <property type="evidence" value="ECO:0007669"/>
    <property type="project" value="TreeGrafter"/>
</dbReference>
<dbReference type="AlphaFoldDB" id="A0A7C5YAT6"/>
<name>A0A7C5YAT6_CALS0</name>